<dbReference type="InterPro" id="IPR007197">
    <property type="entry name" value="rSAM"/>
</dbReference>
<keyword evidence="3" id="KW-0949">S-adenosyl-L-methionine</keyword>
<dbReference type="PANTHER" id="PTHR30352">
    <property type="entry name" value="PYRUVATE FORMATE-LYASE-ACTIVATING ENZYME"/>
    <property type="match status" value="1"/>
</dbReference>
<feature type="region of interest" description="Disordered" evidence="7">
    <location>
        <begin position="232"/>
        <end position="355"/>
    </location>
</feature>
<dbReference type="Gene3D" id="3.20.20.70">
    <property type="entry name" value="Aldolase class I"/>
    <property type="match status" value="1"/>
</dbReference>
<evidence type="ECO:0000256" key="4">
    <source>
        <dbReference type="ARBA" id="ARBA00022723"/>
    </source>
</evidence>
<accession>A0ABQ5P248</accession>
<keyword evidence="4" id="KW-0479">Metal-binding</keyword>
<gene>
    <name evidence="8" type="ORF">SYYSPA8_19790</name>
</gene>
<dbReference type="RefSeq" id="WP_323448608.1">
    <property type="nucleotide sequence ID" value="NZ_BSBI01000008.1"/>
</dbReference>
<sequence>MGDDGTAGGRPELRVSGTHFPVRTLGPGSRLGVWLQGCALACPGCMSRHTWDPRGGSPRTVDSLLELWRSALEAGADGLTVSGGEPLDQPDGLAALLAGAARLRDAAGGGPVADLLLYTGYEDGEIAGEPARTAAVRSADALITGRYRAGEPTALVWRGSANQRLRPLTALGRARYAEHLGRTDPTGSRLQVETAEGEDDVRLYGVPRRGELAALERRLRGVGIRVLAAGWRPEGRRGPGADDGDGGGPVGGYESGRGHEAGGRHGDGDGRGPVGRYESGRGHEAGGRHGDGDGRGQEPEGRHEPKGPYEPGDGYEPEGRHKAGGQYKAERGPGGRPEAGGRHEPRGRYEPGYGS</sequence>
<dbReference type="Proteomes" id="UP001291653">
    <property type="component" value="Unassembled WGS sequence"/>
</dbReference>
<comment type="caution">
    <text evidence="8">The sequence shown here is derived from an EMBL/GenBank/DDBJ whole genome shotgun (WGS) entry which is preliminary data.</text>
</comment>
<name>A0ABQ5P248_9ACTN</name>
<comment type="cofactor">
    <cofactor evidence="1">
        <name>[4Fe-4S] cluster</name>
        <dbReference type="ChEBI" id="CHEBI:49883"/>
    </cofactor>
</comment>
<evidence type="ECO:0008006" key="10">
    <source>
        <dbReference type="Google" id="ProtNLM"/>
    </source>
</evidence>
<evidence type="ECO:0000256" key="1">
    <source>
        <dbReference type="ARBA" id="ARBA00001966"/>
    </source>
</evidence>
<keyword evidence="5" id="KW-0408">Iron</keyword>
<dbReference type="EMBL" id="BSBI01000008">
    <property type="protein sequence ID" value="GLF96577.1"/>
    <property type="molecule type" value="Genomic_DNA"/>
</dbReference>
<feature type="compositionally biased region" description="Basic and acidic residues" evidence="7">
    <location>
        <begin position="256"/>
        <end position="270"/>
    </location>
</feature>
<feature type="compositionally biased region" description="Basic and acidic residues" evidence="7">
    <location>
        <begin position="328"/>
        <end position="349"/>
    </location>
</feature>
<evidence type="ECO:0000313" key="8">
    <source>
        <dbReference type="EMBL" id="GLF96577.1"/>
    </source>
</evidence>
<proteinExistence type="predicted"/>
<evidence type="ECO:0000256" key="5">
    <source>
        <dbReference type="ARBA" id="ARBA00023004"/>
    </source>
</evidence>
<organism evidence="8 9">
    <name type="scientific">Streptomyces yaizuensis</name>
    <dbReference type="NCBI Taxonomy" id="2989713"/>
    <lineage>
        <taxon>Bacteria</taxon>
        <taxon>Bacillati</taxon>
        <taxon>Actinomycetota</taxon>
        <taxon>Actinomycetes</taxon>
        <taxon>Kitasatosporales</taxon>
        <taxon>Streptomycetaceae</taxon>
        <taxon>Streptomyces</taxon>
    </lineage>
</organism>
<evidence type="ECO:0000256" key="7">
    <source>
        <dbReference type="SAM" id="MobiDB-lite"/>
    </source>
</evidence>
<keyword evidence="9" id="KW-1185">Reference proteome</keyword>
<dbReference type="InterPro" id="IPR058240">
    <property type="entry name" value="rSAM_sf"/>
</dbReference>
<keyword evidence="2" id="KW-0004">4Fe-4S</keyword>
<dbReference type="InterPro" id="IPR013785">
    <property type="entry name" value="Aldolase_TIM"/>
</dbReference>
<protein>
    <recommendedName>
        <fullName evidence="10">Radical SAM protein</fullName>
    </recommendedName>
</protein>
<feature type="compositionally biased region" description="Basic and acidic residues" evidence="7">
    <location>
        <begin position="278"/>
        <end position="307"/>
    </location>
</feature>
<dbReference type="InterPro" id="IPR034457">
    <property type="entry name" value="Organic_radical-activating"/>
</dbReference>
<dbReference type="Pfam" id="PF13353">
    <property type="entry name" value="Fer4_12"/>
    <property type="match status" value="1"/>
</dbReference>
<reference evidence="8 9" key="1">
    <citation type="submission" date="2022-10" db="EMBL/GenBank/DDBJ databases">
        <title>Draft genome sequence of Streptomyces sp. YSPA8.</title>
        <authorList>
            <person name="Moriuchi R."/>
            <person name="Dohra H."/>
            <person name="Yamamura H."/>
            <person name="Kodani S."/>
        </authorList>
    </citation>
    <scope>NUCLEOTIDE SEQUENCE [LARGE SCALE GENOMIC DNA]</scope>
    <source>
        <strain evidence="8 9">YSPA8</strain>
    </source>
</reference>
<dbReference type="PANTHER" id="PTHR30352:SF2">
    <property type="entry name" value="ANAEROBIC RIBONUCLEOSIDE-TRIPHOSPHATE REDUCTASE-ACTIVATING PROTEIN"/>
    <property type="match status" value="1"/>
</dbReference>
<keyword evidence="6" id="KW-0411">Iron-sulfur</keyword>
<feature type="compositionally biased region" description="Gly residues" evidence="7">
    <location>
        <begin position="246"/>
        <end position="255"/>
    </location>
</feature>
<evidence type="ECO:0000256" key="6">
    <source>
        <dbReference type="ARBA" id="ARBA00023014"/>
    </source>
</evidence>
<dbReference type="SUPFAM" id="SSF102114">
    <property type="entry name" value="Radical SAM enzymes"/>
    <property type="match status" value="1"/>
</dbReference>
<evidence type="ECO:0000256" key="3">
    <source>
        <dbReference type="ARBA" id="ARBA00022691"/>
    </source>
</evidence>
<evidence type="ECO:0000313" key="9">
    <source>
        <dbReference type="Proteomes" id="UP001291653"/>
    </source>
</evidence>
<dbReference type="SFLD" id="SFLDS00029">
    <property type="entry name" value="Radical_SAM"/>
    <property type="match status" value="1"/>
</dbReference>
<evidence type="ECO:0000256" key="2">
    <source>
        <dbReference type="ARBA" id="ARBA00022485"/>
    </source>
</evidence>